<organism evidence="2 3">
    <name type="scientific">Dryococelus australis</name>
    <dbReference type="NCBI Taxonomy" id="614101"/>
    <lineage>
        <taxon>Eukaryota</taxon>
        <taxon>Metazoa</taxon>
        <taxon>Ecdysozoa</taxon>
        <taxon>Arthropoda</taxon>
        <taxon>Hexapoda</taxon>
        <taxon>Insecta</taxon>
        <taxon>Pterygota</taxon>
        <taxon>Neoptera</taxon>
        <taxon>Polyneoptera</taxon>
        <taxon>Phasmatodea</taxon>
        <taxon>Verophasmatodea</taxon>
        <taxon>Anareolatae</taxon>
        <taxon>Phasmatidae</taxon>
        <taxon>Eurycanthinae</taxon>
        <taxon>Dryococelus</taxon>
    </lineage>
</organism>
<name>A0ABQ9I0G9_9NEOP</name>
<evidence type="ECO:0000256" key="1">
    <source>
        <dbReference type="SAM" id="MobiDB-lite"/>
    </source>
</evidence>
<protein>
    <submittedName>
        <fullName evidence="2">Uncharacterized protein</fullName>
    </submittedName>
</protein>
<evidence type="ECO:0000313" key="3">
    <source>
        <dbReference type="Proteomes" id="UP001159363"/>
    </source>
</evidence>
<feature type="non-terminal residue" evidence="2">
    <location>
        <position position="70"/>
    </location>
</feature>
<evidence type="ECO:0000313" key="2">
    <source>
        <dbReference type="EMBL" id="KAJ8889809.1"/>
    </source>
</evidence>
<keyword evidence="3" id="KW-1185">Reference proteome</keyword>
<sequence>MVGNAVNSFKECCIEPYDPLVFNEHDFGATKPHIMVLLRTMPKTAAPRGQHTETPNESPDRPEVEQNEEP</sequence>
<accession>A0ABQ9I0G9</accession>
<feature type="region of interest" description="Disordered" evidence="1">
    <location>
        <begin position="41"/>
        <end position="70"/>
    </location>
</feature>
<gene>
    <name evidence="2" type="ORF">PR048_009313</name>
</gene>
<dbReference type="Proteomes" id="UP001159363">
    <property type="component" value="Chromosome 3"/>
</dbReference>
<comment type="caution">
    <text evidence="2">The sequence shown here is derived from an EMBL/GenBank/DDBJ whole genome shotgun (WGS) entry which is preliminary data.</text>
</comment>
<dbReference type="EMBL" id="JARBHB010000003">
    <property type="protein sequence ID" value="KAJ8889809.1"/>
    <property type="molecule type" value="Genomic_DNA"/>
</dbReference>
<proteinExistence type="predicted"/>
<reference evidence="2 3" key="1">
    <citation type="submission" date="2023-02" db="EMBL/GenBank/DDBJ databases">
        <title>LHISI_Scaffold_Assembly.</title>
        <authorList>
            <person name="Stuart O.P."/>
            <person name="Cleave R."/>
            <person name="Magrath M.J.L."/>
            <person name="Mikheyev A.S."/>
        </authorList>
    </citation>
    <scope>NUCLEOTIDE SEQUENCE [LARGE SCALE GENOMIC DNA]</scope>
    <source>
        <strain evidence="2">Daus_M_001</strain>
        <tissue evidence="2">Leg muscle</tissue>
    </source>
</reference>